<comment type="similarity">
    <text evidence="1">Belongs to the 14-3-3 family.</text>
</comment>
<dbReference type="PRINTS" id="PR00305">
    <property type="entry name" value="1433ZETA"/>
</dbReference>
<sequence>MEREMILFMVSVYDETDDYQKMINSMKKVIQIDPKLNKDEQMLLSYCYKRLYTQIRNALTHIISTINAETILGNKLRVEHLTQYKIKLMNEIENLCNEIIGIIDDQLLPSAYDDYCIFSYEQMKAKFYEYICRNSKELGITNIVYKAKECYEKVINYIDKISTPDQPIYQSFYLNYSTFLYEIMGQKIEAIELSNKIFDKCLEANDEIMEQYDCIYSESTAVLQLLKDNADKWTQELSFTNE</sequence>
<protein>
    <recommendedName>
        <fullName evidence="2">14-3-3 domain-containing protein</fullName>
    </recommendedName>
</protein>
<evidence type="ECO:0000313" key="4">
    <source>
        <dbReference type="Proteomes" id="UP001470230"/>
    </source>
</evidence>
<proteinExistence type="inferred from homology"/>
<evidence type="ECO:0000256" key="1">
    <source>
        <dbReference type="ARBA" id="ARBA00006141"/>
    </source>
</evidence>
<dbReference type="PANTHER" id="PTHR18860">
    <property type="entry name" value="14-3-3 PROTEIN"/>
    <property type="match status" value="1"/>
</dbReference>
<dbReference type="Pfam" id="PF00244">
    <property type="entry name" value="14-3-3"/>
    <property type="match status" value="1"/>
</dbReference>
<dbReference type="PIRSF" id="PIRSF000868">
    <property type="entry name" value="14-3-3"/>
    <property type="match status" value="1"/>
</dbReference>
<feature type="domain" description="14-3-3" evidence="2">
    <location>
        <begin position="3"/>
        <end position="242"/>
    </location>
</feature>
<dbReference type="InterPro" id="IPR000308">
    <property type="entry name" value="14-3-3"/>
</dbReference>
<dbReference type="Proteomes" id="UP001470230">
    <property type="component" value="Unassembled WGS sequence"/>
</dbReference>
<gene>
    <name evidence="3" type="ORF">M9Y10_000523</name>
</gene>
<reference evidence="3 4" key="1">
    <citation type="submission" date="2024-04" db="EMBL/GenBank/DDBJ databases">
        <title>Tritrichomonas musculus Genome.</title>
        <authorList>
            <person name="Alves-Ferreira E."/>
            <person name="Grigg M."/>
            <person name="Lorenzi H."/>
            <person name="Galac M."/>
        </authorList>
    </citation>
    <scope>NUCLEOTIDE SEQUENCE [LARGE SCALE GENOMIC DNA]</scope>
    <source>
        <strain evidence="3 4">EAF2021</strain>
    </source>
</reference>
<dbReference type="InterPro" id="IPR023410">
    <property type="entry name" value="14-3-3_domain"/>
</dbReference>
<comment type="caution">
    <text evidence="3">The sequence shown here is derived from an EMBL/GenBank/DDBJ whole genome shotgun (WGS) entry which is preliminary data.</text>
</comment>
<dbReference type="Gene3D" id="1.20.190.20">
    <property type="entry name" value="14-3-3 domain"/>
    <property type="match status" value="1"/>
</dbReference>
<keyword evidence="4" id="KW-1185">Reference proteome</keyword>
<dbReference type="EMBL" id="JAPFFF010000001">
    <property type="protein sequence ID" value="KAK8898245.1"/>
    <property type="molecule type" value="Genomic_DNA"/>
</dbReference>
<accession>A0ABR2L4G3</accession>
<evidence type="ECO:0000259" key="2">
    <source>
        <dbReference type="SMART" id="SM00101"/>
    </source>
</evidence>
<dbReference type="SUPFAM" id="SSF48445">
    <property type="entry name" value="14-3-3 protein"/>
    <property type="match status" value="1"/>
</dbReference>
<dbReference type="CDD" id="cd08774">
    <property type="entry name" value="14-3-3"/>
    <property type="match status" value="1"/>
</dbReference>
<dbReference type="SMART" id="SM00101">
    <property type="entry name" value="14_3_3"/>
    <property type="match status" value="1"/>
</dbReference>
<organism evidence="3 4">
    <name type="scientific">Tritrichomonas musculus</name>
    <dbReference type="NCBI Taxonomy" id="1915356"/>
    <lineage>
        <taxon>Eukaryota</taxon>
        <taxon>Metamonada</taxon>
        <taxon>Parabasalia</taxon>
        <taxon>Tritrichomonadida</taxon>
        <taxon>Tritrichomonadidae</taxon>
        <taxon>Tritrichomonas</taxon>
    </lineage>
</organism>
<dbReference type="InterPro" id="IPR036815">
    <property type="entry name" value="14-3-3_dom_sf"/>
</dbReference>
<evidence type="ECO:0000313" key="3">
    <source>
        <dbReference type="EMBL" id="KAK8898245.1"/>
    </source>
</evidence>
<name>A0ABR2L4G3_9EUKA</name>